<dbReference type="Pfam" id="PF18545">
    <property type="entry name" value="HalOD1"/>
    <property type="match status" value="1"/>
</dbReference>
<gene>
    <name evidence="2" type="ORF">ACFSBT_21345</name>
</gene>
<dbReference type="EMBL" id="JBHUDC010000016">
    <property type="protein sequence ID" value="MFD1515835.1"/>
    <property type="molecule type" value="Genomic_DNA"/>
</dbReference>
<dbReference type="InterPro" id="IPR040624">
    <property type="entry name" value="HalOD1"/>
</dbReference>
<evidence type="ECO:0000313" key="2">
    <source>
        <dbReference type="EMBL" id="MFD1515835.1"/>
    </source>
</evidence>
<accession>A0ABD6B0W8</accession>
<proteinExistence type="predicted"/>
<dbReference type="RefSeq" id="WP_250875758.1">
    <property type="nucleotide sequence ID" value="NZ_JALXFV010000016.1"/>
</dbReference>
<keyword evidence="3" id="KW-1185">Reference proteome</keyword>
<sequence length="89" mass="9336">MPRPGLALSTEIIEAVAAKRGQDEAGLPVFYEAIDPEALQRAVETMPDSGTVTFPYAGFEVTVEGTGTVALRKLAEHQGTEVSSSVSAD</sequence>
<dbReference type="AlphaFoldDB" id="A0ABD6B0W8"/>
<name>A0ABD6B0W8_9EURY</name>
<comment type="caution">
    <text evidence="2">The sequence shown here is derived from an EMBL/GenBank/DDBJ whole genome shotgun (WGS) entry which is preliminary data.</text>
</comment>
<evidence type="ECO:0000259" key="1">
    <source>
        <dbReference type="Pfam" id="PF18545"/>
    </source>
</evidence>
<feature type="domain" description="Halobacterial output" evidence="1">
    <location>
        <begin position="8"/>
        <end position="70"/>
    </location>
</feature>
<protein>
    <submittedName>
        <fullName evidence="2">HalOD1 output domain-containing protein</fullName>
    </submittedName>
</protein>
<reference evidence="2 3" key="1">
    <citation type="journal article" date="2019" name="Int. J. Syst. Evol. Microbiol.">
        <title>The Global Catalogue of Microorganisms (GCM) 10K type strain sequencing project: providing services to taxonomists for standard genome sequencing and annotation.</title>
        <authorList>
            <consortium name="The Broad Institute Genomics Platform"/>
            <consortium name="The Broad Institute Genome Sequencing Center for Infectious Disease"/>
            <person name="Wu L."/>
            <person name="Ma J."/>
        </authorList>
    </citation>
    <scope>NUCLEOTIDE SEQUENCE [LARGE SCALE GENOMIC DNA]</scope>
    <source>
        <strain evidence="2 3">CGMCC 1.12563</strain>
    </source>
</reference>
<evidence type="ECO:0000313" key="3">
    <source>
        <dbReference type="Proteomes" id="UP001597187"/>
    </source>
</evidence>
<dbReference type="Proteomes" id="UP001597187">
    <property type="component" value="Unassembled WGS sequence"/>
</dbReference>
<organism evidence="2 3">
    <name type="scientific">Halomarina rubra</name>
    <dbReference type="NCBI Taxonomy" id="2071873"/>
    <lineage>
        <taxon>Archaea</taxon>
        <taxon>Methanobacteriati</taxon>
        <taxon>Methanobacteriota</taxon>
        <taxon>Stenosarchaea group</taxon>
        <taxon>Halobacteria</taxon>
        <taxon>Halobacteriales</taxon>
        <taxon>Natronomonadaceae</taxon>
        <taxon>Halomarina</taxon>
    </lineage>
</organism>